<protein>
    <submittedName>
        <fullName evidence="2">Flavodoxin reductase</fullName>
    </submittedName>
</protein>
<dbReference type="EMBL" id="JBHUOK010000030">
    <property type="protein sequence ID" value="MFD2790692.1"/>
    <property type="molecule type" value="Genomic_DNA"/>
</dbReference>
<keyword evidence="3" id="KW-1185">Reference proteome</keyword>
<reference evidence="3" key="1">
    <citation type="journal article" date="2019" name="Int. J. Syst. Evol. Microbiol.">
        <title>The Global Catalogue of Microorganisms (GCM) 10K type strain sequencing project: providing services to taxonomists for standard genome sequencing and annotation.</title>
        <authorList>
            <consortium name="The Broad Institute Genomics Platform"/>
            <consortium name="The Broad Institute Genome Sequencing Center for Infectious Disease"/>
            <person name="Wu L."/>
            <person name="Ma J."/>
        </authorList>
    </citation>
    <scope>NUCLEOTIDE SEQUENCE [LARGE SCALE GENOMIC DNA]</scope>
    <source>
        <strain evidence="3">KCTC 52924</strain>
    </source>
</reference>
<dbReference type="InterPro" id="IPR001433">
    <property type="entry name" value="OxRdtase_FAD/NAD-bd"/>
</dbReference>
<dbReference type="InterPro" id="IPR050415">
    <property type="entry name" value="MRET"/>
</dbReference>
<evidence type="ECO:0000259" key="1">
    <source>
        <dbReference type="PROSITE" id="PS51384"/>
    </source>
</evidence>
<dbReference type="Pfam" id="PF08022">
    <property type="entry name" value="FAD_binding_8"/>
    <property type="match status" value="1"/>
</dbReference>
<accession>A0ABW5VG81</accession>
<organism evidence="2 3">
    <name type="scientific">Arenibacter antarcticus</name>
    <dbReference type="NCBI Taxonomy" id="2040469"/>
    <lineage>
        <taxon>Bacteria</taxon>
        <taxon>Pseudomonadati</taxon>
        <taxon>Bacteroidota</taxon>
        <taxon>Flavobacteriia</taxon>
        <taxon>Flavobacteriales</taxon>
        <taxon>Flavobacteriaceae</taxon>
        <taxon>Arenibacter</taxon>
    </lineage>
</organism>
<dbReference type="Gene3D" id="2.40.30.10">
    <property type="entry name" value="Translation factors"/>
    <property type="match status" value="1"/>
</dbReference>
<dbReference type="RefSeq" id="WP_251806608.1">
    <property type="nucleotide sequence ID" value="NZ_CP166679.1"/>
</dbReference>
<dbReference type="PROSITE" id="PS51384">
    <property type="entry name" value="FAD_FR"/>
    <property type="match status" value="1"/>
</dbReference>
<name>A0ABW5VG81_9FLAO</name>
<dbReference type="InterPro" id="IPR039261">
    <property type="entry name" value="FNR_nucleotide-bd"/>
</dbReference>
<dbReference type="SUPFAM" id="SSF52343">
    <property type="entry name" value="Ferredoxin reductase-like, C-terminal NADP-linked domain"/>
    <property type="match status" value="1"/>
</dbReference>
<evidence type="ECO:0000313" key="3">
    <source>
        <dbReference type="Proteomes" id="UP001597532"/>
    </source>
</evidence>
<proteinExistence type="predicted"/>
<comment type="caution">
    <text evidence="2">The sequence shown here is derived from an EMBL/GenBank/DDBJ whole genome shotgun (WGS) entry which is preliminary data.</text>
</comment>
<dbReference type="InterPro" id="IPR017938">
    <property type="entry name" value="Riboflavin_synthase-like_b-brl"/>
</dbReference>
<dbReference type="InterPro" id="IPR013112">
    <property type="entry name" value="FAD-bd_8"/>
</dbReference>
<dbReference type="SUPFAM" id="SSF63380">
    <property type="entry name" value="Riboflavin synthase domain-like"/>
    <property type="match status" value="1"/>
</dbReference>
<sequence length="221" mass="25303">MNYTVKILDKTWLTHNVMQLEFEKPKGFSHTIGQAVELTLNQPEFKTKFAPFTLVSEPGEAHLKLIIKVYLDHHGLTQALSKAKISDTLIITEAWDSYDYKGKGTFIAAGSGITPFIPMFRNLQQNDQLENHTLIYANRTQNDIIIKEELTQQFKKQFYNILSDEQVAPYDYGKIDQTYLATKIPAFDVHFYVCGPDGFMQSVKKALIRNGAREENIQTGY</sequence>
<dbReference type="PANTHER" id="PTHR47354">
    <property type="entry name" value="NADH OXIDOREDUCTASE HCR"/>
    <property type="match status" value="1"/>
</dbReference>
<feature type="domain" description="FAD-binding FR-type" evidence="1">
    <location>
        <begin position="1"/>
        <end position="109"/>
    </location>
</feature>
<dbReference type="PANTHER" id="PTHR47354:SF5">
    <property type="entry name" value="PROTEIN RFBI"/>
    <property type="match status" value="1"/>
</dbReference>
<evidence type="ECO:0000313" key="2">
    <source>
        <dbReference type="EMBL" id="MFD2790692.1"/>
    </source>
</evidence>
<gene>
    <name evidence="2" type="ORF">ACFS1K_13035</name>
</gene>
<dbReference type="Gene3D" id="3.40.50.80">
    <property type="entry name" value="Nucleotide-binding domain of ferredoxin-NADP reductase (FNR) module"/>
    <property type="match status" value="1"/>
</dbReference>
<dbReference type="InterPro" id="IPR017927">
    <property type="entry name" value="FAD-bd_FR_type"/>
</dbReference>
<dbReference type="Pfam" id="PF00175">
    <property type="entry name" value="NAD_binding_1"/>
    <property type="match status" value="1"/>
</dbReference>
<dbReference type="Proteomes" id="UP001597532">
    <property type="component" value="Unassembled WGS sequence"/>
</dbReference>